<dbReference type="AlphaFoldDB" id="A0A026W698"/>
<reference evidence="1 2" key="1">
    <citation type="journal article" date="2014" name="Curr. Biol.">
        <title>The genome of the clonal raider ant Cerapachys biroi.</title>
        <authorList>
            <person name="Oxley P.R."/>
            <person name="Ji L."/>
            <person name="Fetter-Pruneda I."/>
            <person name="McKenzie S.K."/>
            <person name="Li C."/>
            <person name="Hu H."/>
            <person name="Zhang G."/>
            <person name="Kronauer D.J."/>
        </authorList>
    </citation>
    <scope>NUCLEOTIDE SEQUENCE [LARGE SCALE GENOMIC DNA]</scope>
</reference>
<evidence type="ECO:0000313" key="2">
    <source>
        <dbReference type="Proteomes" id="UP000053097"/>
    </source>
</evidence>
<dbReference type="EMBL" id="KK107418">
    <property type="protein sequence ID" value="EZA51121.1"/>
    <property type="molecule type" value="Genomic_DNA"/>
</dbReference>
<accession>A0A026W698</accession>
<sequence length="80" mass="8782">MTATVTFDFVLTMYFPVVYLGRRGGESSIQVIRSRNRPSLFPVYRNHGSGRSMFSGVVAGDSEYRNGANGVNGRSKFAPS</sequence>
<name>A0A026W698_OOCBI</name>
<protein>
    <submittedName>
        <fullName evidence="1">Uncharacterized protein</fullName>
    </submittedName>
</protein>
<gene>
    <name evidence="1" type="ORF">X777_10442</name>
</gene>
<dbReference type="Proteomes" id="UP000053097">
    <property type="component" value="Unassembled WGS sequence"/>
</dbReference>
<keyword evidence="2" id="KW-1185">Reference proteome</keyword>
<proteinExistence type="predicted"/>
<evidence type="ECO:0000313" key="1">
    <source>
        <dbReference type="EMBL" id="EZA51121.1"/>
    </source>
</evidence>
<organism evidence="1 2">
    <name type="scientific">Ooceraea biroi</name>
    <name type="common">Clonal raider ant</name>
    <name type="synonym">Cerapachys biroi</name>
    <dbReference type="NCBI Taxonomy" id="2015173"/>
    <lineage>
        <taxon>Eukaryota</taxon>
        <taxon>Metazoa</taxon>
        <taxon>Ecdysozoa</taxon>
        <taxon>Arthropoda</taxon>
        <taxon>Hexapoda</taxon>
        <taxon>Insecta</taxon>
        <taxon>Pterygota</taxon>
        <taxon>Neoptera</taxon>
        <taxon>Endopterygota</taxon>
        <taxon>Hymenoptera</taxon>
        <taxon>Apocrita</taxon>
        <taxon>Aculeata</taxon>
        <taxon>Formicoidea</taxon>
        <taxon>Formicidae</taxon>
        <taxon>Dorylinae</taxon>
        <taxon>Ooceraea</taxon>
    </lineage>
</organism>